<evidence type="ECO:0000256" key="5">
    <source>
        <dbReference type="ARBA" id="ARBA00011738"/>
    </source>
</evidence>
<feature type="binding site" evidence="17">
    <location>
        <position position="86"/>
    </location>
    <ligand>
        <name>Mg(2+)</name>
        <dbReference type="ChEBI" id="CHEBI:18420"/>
        <label>1</label>
    </ligand>
</feature>
<keyword evidence="9 17" id="KW-0479">Metal-binding</keyword>
<protein>
    <recommendedName>
        <fullName evidence="14 17">Phosphatidylinositol phosphate synthase</fullName>
        <shortName evidence="17">PIP synthase</shortName>
        <ecNumber evidence="17">2.7.8.-</ecNumber>
    </recommendedName>
    <alternativeName>
        <fullName evidence="15 17">CDP-diacylglycerol--D-myo-inositol-3-phosphate 3-phosphatidyltransferase</fullName>
    </alternativeName>
</protein>
<keyword evidence="10 17" id="KW-0460">Magnesium</keyword>
<feature type="binding site" evidence="17">
    <location>
        <position position="86"/>
    </location>
    <ligand>
        <name>Mg(2+)</name>
        <dbReference type="ChEBI" id="CHEBI:18420"/>
        <label>2</label>
    </ligand>
</feature>
<comment type="similarity">
    <text evidence="4 17 18">Belongs to the CDP-alcohol phosphatidyltransferase class-I family.</text>
</comment>
<comment type="cofactor">
    <cofactor evidence="17">
        <name>Mg(2+)</name>
        <dbReference type="ChEBI" id="CHEBI:18420"/>
    </cofactor>
    <text evidence="17">Contains a di-nuclear catalytic Mg(2+) center.</text>
</comment>
<evidence type="ECO:0000256" key="19">
    <source>
        <dbReference type="SAM" id="MobiDB-lite"/>
    </source>
</evidence>
<evidence type="ECO:0000256" key="8">
    <source>
        <dbReference type="ARBA" id="ARBA00022692"/>
    </source>
</evidence>
<keyword evidence="17" id="KW-0594">Phospholipid biosynthesis</keyword>
<comment type="function">
    <text evidence="17">Catalyzes the conjugation of the 1'-hydroxyl group of D-myo-inositol-3-phosphate (also named L-myo-inositol-1-phosphate) with a lipid tail of cytidine diphosphate diacylglycerol (CDP-DAG), forming phosphatidylinositol phosphate (PIP) and CMP. PIP is a precursor of phosphatidylinositol (PI) which is an essential lipid required for cell wall formation.</text>
</comment>
<comment type="pathway">
    <text evidence="2 17">Phospholipid metabolism; phosphatidylinositol phosphate biosynthesis.</text>
</comment>
<evidence type="ECO:0000256" key="18">
    <source>
        <dbReference type="RuleBase" id="RU003750"/>
    </source>
</evidence>
<keyword evidence="12 17" id="KW-0472">Membrane</keyword>
<evidence type="ECO:0000256" key="11">
    <source>
        <dbReference type="ARBA" id="ARBA00022989"/>
    </source>
</evidence>
<feature type="transmembrane region" description="Helical" evidence="17">
    <location>
        <begin position="52"/>
        <end position="71"/>
    </location>
</feature>
<reference evidence="21" key="1">
    <citation type="journal article" date="2019" name="Int. J. Syst. Evol. Microbiol.">
        <title>The Global Catalogue of Microorganisms (GCM) 10K type strain sequencing project: providing services to taxonomists for standard genome sequencing and annotation.</title>
        <authorList>
            <consortium name="The Broad Institute Genomics Platform"/>
            <consortium name="The Broad Institute Genome Sequencing Center for Infectious Disease"/>
            <person name="Wu L."/>
            <person name="Ma J."/>
        </authorList>
    </citation>
    <scope>NUCLEOTIDE SEQUENCE [LARGE SCALE GENOMIC DNA]</scope>
    <source>
        <strain evidence="21">JCM 16702</strain>
    </source>
</reference>
<dbReference type="EC" id="2.7.8.-" evidence="17"/>
<dbReference type="NCBIfam" id="NF045883">
    <property type="entry name" value="PIPSynth"/>
    <property type="match status" value="1"/>
</dbReference>
<evidence type="ECO:0000256" key="16">
    <source>
        <dbReference type="ARBA" id="ARBA00048865"/>
    </source>
</evidence>
<gene>
    <name evidence="20" type="ORF">GCM10022214_78910</name>
</gene>
<evidence type="ECO:0000256" key="3">
    <source>
        <dbReference type="ARBA" id="ARBA00005189"/>
    </source>
</evidence>
<feature type="compositionally biased region" description="Basic and acidic residues" evidence="19">
    <location>
        <begin position="230"/>
        <end position="244"/>
    </location>
</feature>
<keyword evidence="7 17" id="KW-0808">Transferase</keyword>
<keyword evidence="6 17" id="KW-1003">Cell membrane</keyword>
<feature type="compositionally biased region" description="Basic and acidic residues" evidence="19">
    <location>
        <begin position="214"/>
        <end position="223"/>
    </location>
</feature>
<feature type="binding site" evidence="17">
    <location>
        <position position="68"/>
    </location>
    <ligand>
        <name>Mg(2+)</name>
        <dbReference type="ChEBI" id="CHEBI:18420"/>
        <label>1</label>
    </ligand>
</feature>
<comment type="subunit">
    <text evidence="5 17">Homodimer.</text>
</comment>
<feature type="binding site" evidence="17">
    <location>
        <position position="79"/>
    </location>
    <ligand>
        <name>a CDP-1,2-diacyl-sn-glycerol</name>
        <dbReference type="ChEBI" id="CHEBI:58332"/>
    </ligand>
</feature>
<dbReference type="Gene3D" id="1.20.120.1760">
    <property type="match status" value="1"/>
</dbReference>
<accession>A0ABP7X0Y2</accession>
<dbReference type="PROSITE" id="PS00379">
    <property type="entry name" value="CDP_ALCOHOL_P_TRANSF"/>
    <property type="match status" value="1"/>
</dbReference>
<evidence type="ECO:0000256" key="2">
    <source>
        <dbReference type="ARBA" id="ARBA00004805"/>
    </source>
</evidence>
<evidence type="ECO:0000256" key="1">
    <source>
        <dbReference type="ARBA" id="ARBA00004651"/>
    </source>
</evidence>
<evidence type="ECO:0000256" key="9">
    <source>
        <dbReference type="ARBA" id="ARBA00022723"/>
    </source>
</evidence>
<evidence type="ECO:0000256" key="15">
    <source>
        <dbReference type="ARBA" id="ARBA00033137"/>
    </source>
</evidence>
<dbReference type="InterPro" id="IPR044268">
    <property type="entry name" value="PIP_synthase_PgsA1"/>
</dbReference>
<keyword evidence="11 17" id="KW-1133">Transmembrane helix</keyword>
<feature type="binding site" evidence="17">
    <location>
        <position position="73"/>
    </location>
    <ligand>
        <name>a CDP-1,2-diacyl-sn-glycerol</name>
        <dbReference type="ChEBI" id="CHEBI:58332"/>
    </ligand>
</feature>
<feature type="binding site" evidence="17">
    <location>
        <position position="65"/>
    </location>
    <ligand>
        <name>Mg(2+)</name>
        <dbReference type="ChEBI" id="CHEBI:18420"/>
        <label>1</label>
    </ligand>
</feature>
<evidence type="ECO:0000313" key="20">
    <source>
        <dbReference type="EMBL" id="GAA4101408.1"/>
    </source>
</evidence>
<organism evidence="20 21">
    <name type="scientific">Actinomadura miaoliensis</name>
    <dbReference type="NCBI Taxonomy" id="430685"/>
    <lineage>
        <taxon>Bacteria</taxon>
        <taxon>Bacillati</taxon>
        <taxon>Actinomycetota</taxon>
        <taxon>Actinomycetes</taxon>
        <taxon>Streptosporangiales</taxon>
        <taxon>Thermomonosporaceae</taxon>
        <taxon>Actinomadura</taxon>
    </lineage>
</organism>
<feature type="transmembrane region" description="Helical" evidence="17">
    <location>
        <begin position="28"/>
        <end position="46"/>
    </location>
</feature>
<proteinExistence type="inferred from homology"/>
<evidence type="ECO:0000256" key="7">
    <source>
        <dbReference type="ARBA" id="ARBA00022679"/>
    </source>
</evidence>
<dbReference type="RefSeq" id="WP_344957839.1">
    <property type="nucleotide sequence ID" value="NZ_BAAAZG010000062.1"/>
</dbReference>
<keyword evidence="8 17" id="KW-0812">Transmembrane</keyword>
<keyword evidence="17" id="KW-1208">Phospholipid metabolism</keyword>
<evidence type="ECO:0000313" key="21">
    <source>
        <dbReference type="Proteomes" id="UP001500683"/>
    </source>
</evidence>
<feature type="region of interest" description="Disordered" evidence="19">
    <location>
        <begin position="198"/>
        <end position="268"/>
    </location>
</feature>
<feature type="transmembrane region" description="Helical" evidence="17">
    <location>
        <begin position="113"/>
        <end position="132"/>
    </location>
</feature>
<name>A0ABP7X0Y2_9ACTN</name>
<comment type="caution">
    <text evidence="20">The sequence shown here is derived from an EMBL/GenBank/DDBJ whole genome shotgun (WGS) entry which is preliminary data.</text>
</comment>
<comment type="catalytic activity">
    <reaction evidence="13 17">
        <text>1,2-di-(9Z-octadecenoyl)-sn-glycero-3-cytidine-5'-diphosphate + 1D-myo-inositol 3-phosphate = 1,2-di-(9Z-octadecenoyl)-sn-glycero-3-phospho-(1D-myo-inositol-3-phosphate) + CMP + H(+)</text>
        <dbReference type="Rhea" id="RHEA:61216"/>
        <dbReference type="ChEBI" id="CHEBI:15378"/>
        <dbReference type="ChEBI" id="CHEBI:58401"/>
        <dbReference type="ChEBI" id="CHEBI:60377"/>
        <dbReference type="ChEBI" id="CHEBI:85356"/>
        <dbReference type="ChEBI" id="CHEBI:144472"/>
    </reaction>
</comment>
<keyword evidence="17" id="KW-0444">Lipid biosynthesis</keyword>
<sequence length="268" mass="28324">MLNKVRPALGRVLTPVGRTVARTGVSPNAITIIGTAGVLAGALGFFPRGEFFWGVLVITAFVLFDMLDGAVARVTGKISKWGAFLDSTMDRVADAAIFSGVMIGLYRDGQEQLAGVALYCLVAGVVVSYAKARAEGLGYTCNVGIAERAERLIVILVATGLDGLGVPYVLTVALWVLAVLSTVTVGQRFATVRAQALADTETRPAAPAPSPSPKAERPRERPSENASENAARDVRKAARRDGAKRAKGGGGRRKWHVRKLDSASEPRP</sequence>
<evidence type="ECO:0000256" key="4">
    <source>
        <dbReference type="ARBA" id="ARBA00010441"/>
    </source>
</evidence>
<feature type="binding site" evidence="17">
    <location>
        <begin position="28"/>
        <end position="31"/>
    </location>
    <ligand>
        <name>a CDP-1,2-diacyl-sn-glycerol</name>
        <dbReference type="ChEBI" id="CHEBI:58332"/>
    </ligand>
</feature>
<feature type="binding site" evidence="17">
    <location>
        <position position="90"/>
    </location>
    <ligand>
        <name>Mg(2+)</name>
        <dbReference type="ChEBI" id="CHEBI:18420"/>
        <label>2</label>
    </ligand>
</feature>
<feature type="active site" description="Proton acceptor" evidence="17">
    <location>
        <position position="90"/>
    </location>
</feature>
<evidence type="ECO:0000256" key="14">
    <source>
        <dbReference type="ARBA" id="ARBA00024082"/>
    </source>
</evidence>
<dbReference type="EMBL" id="BAAAZG010000062">
    <property type="protein sequence ID" value="GAA4101408.1"/>
    <property type="molecule type" value="Genomic_DNA"/>
</dbReference>
<feature type="compositionally biased region" description="Basic and acidic residues" evidence="19">
    <location>
        <begin position="258"/>
        <end position="268"/>
    </location>
</feature>
<feature type="binding site" evidence="17">
    <location>
        <position position="65"/>
    </location>
    <ligand>
        <name>Mg(2+)</name>
        <dbReference type="ChEBI" id="CHEBI:18420"/>
        <label>2</label>
    </ligand>
</feature>
<feature type="compositionally biased region" description="Basic residues" evidence="19">
    <location>
        <begin position="245"/>
        <end position="257"/>
    </location>
</feature>
<evidence type="ECO:0000256" key="10">
    <source>
        <dbReference type="ARBA" id="ARBA00022842"/>
    </source>
</evidence>
<evidence type="ECO:0000256" key="12">
    <source>
        <dbReference type="ARBA" id="ARBA00023136"/>
    </source>
</evidence>
<comment type="pathway">
    <text evidence="3">Lipid metabolism.</text>
</comment>
<dbReference type="HAMAP" id="MF_02241">
    <property type="entry name" value="PIP_synthase"/>
    <property type="match status" value="1"/>
</dbReference>
<feature type="transmembrane region" description="Helical" evidence="17">
    <location>
        <begin position="152"/>
        <end position="178"/>
    </location>
</feature>
<dbReference type="Pfam" id="PF01066">
    <property type="entry name" value="CDP-OH_P_transf"/>
    <property type="match status" value="1"/>
</dbReference>
<evidence type="ECO:0000256" key="13">
    <source>
        <dbReference type="ARBA" id="ARBA00023935"/>
    </source>
</evidence>
<evidence type="ECO:0000256" key="17">
    <source>
        <dbReference type="HAMAP-Rule" id="MF_02241"/>
    </source>
</evidence>
<dbReference type="InterPro" id="IPR000462">
    <property type="entry name" value="CDP-OH_P_trans"/>
</dbReference>
<keyword evidence="21" id="KW-1185">Reference proteome</keyword>
<keyword evidence="17" id="KW-0443">Lipid metabolism</keyword>
<comment type="catalytic activity">
    <reaction evidence="16 17">
        <text>a CDP-1,2-diacyl-sn-glycerol + 1D-myo-inositol 3-phosphate = a 1,2-diacyl-sn-glycero-3-phospho-(1D-myo-inositol-3-phosphate) + CMP + H(+)</text>
        <dbReference type="Rhea" id="RHEA:60504"/>
        <dbReference type="ChEBI" id="CHEBI:15378"/>
        <dbReference type="ChEBI" id="CHEBI:58088"/>
        <dbReference type="ChEBI" id="CHEBI:58332"/>
        <dbReference type="ChEBI" id="CHEBI:58401"/>
        <dbReference type="ChEBI" id="CHEBI:60377"/>
    </reaction>
</comment>
<comment type="caution">
    <text evidence="17">Lacks conserved residue(s) required for the propagation of feature annotation.</text>
</comment>
<feature type="binding site" evidence="17">
    <location>
        <position position="69"/>
    </location>
    <ligand>
        <name>a CDP-1,2-diacyl-sn-glycerol</name>
        <dbReference type="ChEBI" id="CHEBI:58332"/>
    </ligand>
</feature>
<dbReference type="Proteomes" id="UP001500683">
    <property type="component" value="Unassembled WGS sequence"/>
</dbReference>
<comment type="subcellular location">
    <subcellularLocation>
        <location evidence="1 17">Cell membrane</location>
        <topology evidence="1 17">Multi-pass membrane protein</topology>
    </subcellularLocation>
</comment>
<evidence type="ECO:0000256" key="6">
    <source>
        <dbReference type="ARBA" id="ARBA00022475"/>
    </source>
</evidence>
<dbReference type="InterPro" id="IPR048254">
    <property type="entry name" value="CDP_ALCOHOL_P_TRANSF_CS"/>
</dbReference>
<dbReference type="InterPro" id="IPR043130">
    <property type="entry name" value="CDP-OH_PTrfase_TM_dom"/>
</dbReference>